<dbReference type="Proteomes" id="UP000321570">
    <property type="component" value="Unassembled WGS sequence"/>
</dbReference>
<dbReference type="EMBL" id="UYSG01010940">
    <property type="protein sequence ID" value="VDL59816.1"/>
    <property type="molecule type" value="Genomic_DNA"/>
</dbReference>
<reference evidence="7" key="1">
    <citation type="submission" date="2017-02" db="UniProtKB">
        <authorList>
            <consortium name="WormBaseParasite"/>
        </authorList>
    </citation>
    <scope>IDENTIFICATION</scope>
</reference>
<accession>A0A0R3SQW5</accession>
<reference evidence="4 6" key="3">
    <citation type="submission" date="2019-07" db="EMBL/GenBank/DDBJ databases">
        <authorList>
            <person name="Jastrzebski P J."/>
            <person name="Paukszto L."/>
            <person name="Jastrzebski P J."/>
        </authorList>
    </citation>
    <scope>NUCLEOTIDE SEQUENCE [LARGE SCALE GENOMIC DNA]</scope>
    <source>
        <strain evidence="4 6">WMS-il1</strain>
    </source>
</reference>
<feature type="transmembrane region" description="Helical" evidence="2">
    <location>
        <begin position="136"/>
        <end position="157"/>
    </location>
</feature>
<feature type="region of interest" description="Disordered" evidence="1">
    <location>
        <begin position="1"/>
        <end position="26"/>
    </location>
</feature>
<reference evidence="3 5" key="2">
    <citation type="submission" date="2018-11" db="EMBL/GenBank/DDBJ databases">
        <authorList>
            <consortium name="Pathogen Informatics"/>
        </authorList>
    </citation>
    <scope>NUCLEOTIDE SEQUENCE [LARGE SCALE GENOMIC DNA]</scope>
</reference>
<name>A0A0R3SQW5_HYMDI</name>
<protein>
    <submittedName>
        <fullName evidence="7">MgtE domain-containing protein</fullName>
    </submittedName>
</protein>
<keyword evidence="2" id="KW-0472">Membrane</keyword>
<feature type="compositionally biased region" description="Basic and acidic residues" evidence="1">
    <location>
        <begin position="1"/>
        <end position="11"/>
    </location>
</feature>
<evidence type="ECO:0000256" key="1">
    <source>
        <dbReference type="SAM" id="MobiDB-lite"/>
    </source>
</evidence>
<organism evidence="7">
    <name type="scientific">Hymenolepis diminuta</name>
    <name type="common">Rat tapeworm</name>
    <dbReference type="NCBI Taxonomy" id="6216"/>
    <lineage>
        <taxon>Eukaryota</taxon>
        <taxon>Metazoa</taxon>
        <taxon>Spiralia</taxon>
        <taxon>Lophotrochozoa</taxon>
        <taxon>Platyhelminthes</taxon>
        <taxon>Cestoda</taxon>
        <taxon>Eucestoda</taxon>
        <taxon>Cyclophyllidea</taxon>
        <taxon>Hymenolepididae</taxon>
        <taxon>Hymenolepis</taxon>
    </lineage>
</organism>
<evidence type="ECO:0000313" key="5">
    <source>
        <dbReference type="Proteomes" id="UP000274504"/>
    </source>
</evidence>
<evidence type="ECO:0000313" key="4">
    <source>
        <dbReference type="EMBL" id="VUZ47523.1"/>
    </source>
</evidence>
<dbReference type="Proteomes" id="UP000274504">
    <property type="component" value="Unassembled WGS sequence"/>
</dbReference>
<feature type="transmembrane region" description="Helical" evidence="2">
    <location>
        <begin position="75"/>
        <end position="96"/>
    </location>
</feature>
<dbReference type="EMBL" id="CABIJS010000244">
    <property type="protein sequence ID" value="VUZ47523.1"/>
    <property type="molecule type" value="Genomic_DNA"/>
</dbReference>
<gene>
    <name evidence="3" type="ORF">HDID_LOCUS7498</name>
    <name evidence="4" type="ORF">WMSIL1_LOCUS7082</name>
</gene>
<dbReference type="WBParaSite" id="HDID_0000750001-mRNA-1">
    <property type="protein sequence ID" value="HDID_0000750001-mRNA-1"/>
    <property type="gene ID" value="HDID_0000750001"/>
</dbReference>
<dbReference type="OrthoDB" id="6260214at2759"/>
<feature type="transmembrane region" description="Helical" evidence="2">
    <location>
        <begin position="40"/>
        <end position="63"/>
    </location>
</feature>
<keyword evidence="6" id="KW-1185">Reference proteome</keyword>
<evidence type="ECO:0000256" key="2">
    <source>
        <dbReference type="SAM" id="Phobius"/>
    </source>
</evidence>
<dbReference type="AlphaFoldDB" id="A0A0R3SQW5"/>
<evidence type="ECO:0000313" key="7">
    <source>
        <dbReference type="WBParaSite" id="HDID_0000750001-mRNA-1"/>
    </source>
</evidence>
<proteinExistence type="predicted"/>
<sequence length="210" mass="23212">MGHNKKNEKDVVPQIKQDNAEPKKKKFPKFRRHVHQGADIILVLLHSLLPLAIGAFLISLTILVDLQVSSSYFSYLGFLTGSGAIVLQITMIIHTLAPRNADKFMNWLMLSVDFIQFLVCTAGAIVTIVFTGKTHITVAAISLVNIIFCILPAFLAITSLMAAHQNSGNQESISREPSYASGRANPTVVIKRISSDIMLDNFHSKYYASR</sequence>
<keyword evidence="2" id="KW-0812">Transmembrane</keyword>
<evidence type="ECO:0000313" key="3">
    <source>
        <dbReference type="EMBL" id="VDL59816.1"/>
    </source>
</evidence>
<feature type="transmembrane region" description="Helical" evidence="2">
    <location>
        <begin position="108"/>
        <end position="130"/>
    </location>
</feature>
<keyword evidence="2" id="KW-1133">Transmembrane helix</keyword>
<evidence type="ECO:0000313" key="6">
    <source>
        <dbReference type="Proteomes" id="UP000321570"/>
    </source>
</evidence>